<evidence type="ECO:0000313" key="1">
    <source>
        <dbReference type="EMBL" id="MPM72185.1"/>
    </source>
</evidence>
<dbReference type="AlphaFoldDB" id="A0A645C3R6"/>
<dbReference type="InterPro" id="IPR019292">
    <property type="entry name" value="McrC"/>
</dbReference>
<reference evidence="1" key="1">
    <citation type="submission" date="2019-08" db="EMBL/GenBank/DDBJ databases">
        <authorList>
            <person name="Kucharzyk K."/>
            <person name="Murdoch R.W."/>
            <person name="Higgins S."/>
            <person name="Loffler F."/>
        </authorList>
    </citation>
    <scope>NUCLEOTIDE SEQUENCE</scope>
</reference>
<protein>
    <submittedName>
        <fullName evidence="1">Uncharacterized protein</fullName>
    </submittedName>
</protein>
<name>A0A645C3R6_9ZZZZ</name>
<sequence>MFEEIYNIKLTHSANKISKTNDIQYLIRKVISFIWVQLLANANKHGVPKNSISRVYQGTKIKGKIDVNKTIQSLTKSNLITSSYKEKSIDSTIASIILKAYKILKSDYGLDSINLPDNAQDALNDLFNESKSLKNISQHEYKTIVYKDIYITFKPLVDFSWDIIQKKSILNQDKSNTTNKGFSFFIDMAEIWELYLKSLLKRKLQAVGWKLIDANHRVYKNIFYERSIIPDIVFVKDNKSVVWDAKYKRMYFFNSEIDRSDFFQIHTYASYYSLNSRLVSTGLLYPITLKSDNDKLLQNYSRNLFGSSTSSTEFVIDGIDISFLSDGLLGIDEKKRIMKKKESEFISRITASLFKISGELEDLQEIG</sequence>
<dbReference type="PANTHER" id="PTHR38733:SF1">
    <property type="entry name" value="TYPE IV METHYL-DIRECTED RESTRICTION ENZYME ECOKMCRBC"/>
    <property type="match status" value="1"/>
</dbReference>
<dbReference type="PANTHER" id="PTHR38733">
    <property type="entry name" value="PROTEIN MCRC"/>
    <property type="match status" value="1"/>
</dbReference>
<proteinExistence type="predicted"/>
<accession>A0A645C3R6</accession>
<comment type="caution">
    <text evidence="1">The sequence shown here is derived from an EMBL/GenBank/DDBJ whole genome shotgun (WGS) entry which is preliminary data.</text>
</comment>
<gene>
    <name evidence="1" type="ORF">SDC9_119158</name>
</gene>
<organism evidence="1">
    <name type="scientific">bioreactor metagenome</name>
    <dbReference type="NCBI Taxonomy" id="1076179"/>
    <lineage>
        <taxon>unclassified sequences</taxon>
        <taxon>metagenomes</taxon>
        <taxon>ecological metagenomes</taxon>
    </lineage>
</organism>
<dbReference type="Pfam" id="PF10117">
    <property type="entry name" value="McrBC"/>
    <property type="match status" value="1"/>
</dbReference>
<dbReference type="EMBL" id="VSSQ01024586">
    <property type="protein sequence ID" value="MPM72185.1"/>
    <property type="molecule type" value="Genomic_DNA"/>
</dbReference>